<accession>A0A8H6E1J6</accession>
<reference evidence="1 2" key="1">
    <citation type="submission" date="2019-04" db="EMBL/GenBank/DDBJ databases">
        <title>Aspergillus burnettii sp. nov., novel species from soil in southeast Queensland.</title>
        <authorList>
            <person name="Gilchrist C.L.M."/>
            <person name="Pitt J.I."/>
            <person name="Lange L."/>
            <person name="Lacey H.J."/>
            <person name="Vuong D."/>
            <person name="Midgley D.J."/>
            <person name="Greenfield P."/>
            <person name="Bradbury M."/>
            <person name="Lacey E."/>
            <person name="Busk P.K."/>
            <person name="Pilgaard B."/>
            <person name="Chooi Y.H."/>
            <person name="Piggott A.M."/>
        </authorList>
    </citation>
    <scope>NUCLEOTIDE SEQUENCE [LARGE SCALE GENOMIC DNA]</scope>
    <source>
        <strain evidence="1 2">FRR 5400</strain>
    </source>
</reference>
<evidence type="ECO:0000313" key="2">
    <source>
        <dbReference type="Proteomes" id="UP000541154"/>
    </source>
</evidence>
<comment type="caution">
    <text evidence="1">The sequence shown here is derived from an EMBL/GenBank/DDBJ whole genome shotgun (WGS) entry which is preliminary data.</text>
</comment>
<gene>
    <name evidence="1" type="ORF">ETB97_007813</name>
</gene>
<proteinExistence type="predicted"/>
<dbReference type="Proteomes" id="UP000541154">
    <property type="component" value="Unassembled WGS sequence"/>
</dbReference>
<dbReference type="AlphaFoldDB" id="A0A8H6E1J6"/>
<organism evidence="1 2">
    <name type="scientific">Petromyces alliaceus</name>
    <name type="common">Aspergillus alliaceus</name>
    <dbReference type="NCBI Taxonomy" id="209559"/>
    <lineage>
        <taxon>Eukaryota</taxon>
        <taxon>Fungi</taxon>
        <taxon>Dikarya</taxon>
        <taxon>Ascomycota</taxon>
        <taxon>Pezizomycotina</taxon>
        <taxon>Eurotiomycetes</taxon>
        <taxon>Eurotiomycetidae</taxon>
        <taxon>Eurotiales</taxon>
        <taxon>Aspergillaceae</taxon>
        <taxon>Aspergillus</taxon>
        <taxon>Aspergillus subgen. Circumdati</taxon>
    </lineage>
</organism>
<name>A0A8H6E1J6_PETAA</name>
<evidence type="ECO:0000313" key="1">
    <source>
        <dbReference type="EMBL" id="KAF5856156.1"/>
    </source>
</evidence>
<keyword evidence="2" id="KW-1185">Reference proteome</keyword>
<sequence length="526" mass="58503">MASGAVEDGKFYIYASTAENQQTPNLVIEKDTNSDKFVAELPNKVIIVTQKPDPNAAFYEKDEWAQWLKMLDKGGQYSLTMMGEKKEIDHFELQINHPITLKFSSAKEALTNAFGEDDVKDINPPGYNDPLLCAGLVKPGEATKQVELSKVWEFAGVPKDILPTPLHGLVVEMGWNLPQQHRNALWFNPGFGSQIKIRLAMQLADPGTLNKHFFLDKVKMEITKAQIVCKKVLTLADTGERKLAVNEGEALLGLECKLRDLTLTGCLELSDGAIHFTLQNNDEDAVAKIIEWLGDVIWKDKDKLKDMEKVLRGEPFKSISFRRFQLGLDTSEEGNTKIDFFRVDVQADTPVGQPPGSGKKTLFLLSYTWNNLGESETTNLGTVRGQLWEPSDESSLADPDYEEWTDFQPIPKGTVSPAMEIAYLIPNQTIDSIPDTVPKKITRAFVSLSMQEIAIGATLKANQVEAGAVPQPYLGEIKLDASFSRQDGKKEFNFELHVMTGIQPSQSSTHPEPALLTGDLIYKRSA</sequence>
<dbReference type="EMBL" id="SPNV01000342">
    <property type="protein sequence ID" value="KAF5856156.1"/>
    <property type="molecule type" value="Genomic_DNA"/>
</dbReference>
<protein>
    <submittedName>
        <fullName evidence="1">Uncharacterized protein</fullName>
    </submittedName>
</protein>